<reference evidence="1" key="1">
    <citation type="journal article" date="2021" name="Evol. Appl.">
        <title>The genome of the Pyrenean desman and the effects of bottlenecks and inbreeding on the genomic landscape of an endangered species.</title>
        <authorList>
            <person name="Escoda L."/>
            <person name="Castresana J."/>
        </authorList>
    </citation>
    <scope>NUCLEOTIDE SEQUENCE</scope>
    <source>
        <strain evidence="1">IBE-C5619</strain>
    </source>
</reference>
<comment type="caution">
    <text evidence="1">The sequence shown here is derived from an EMBL/GenBank/DDBJ whole genome shotgun (WGS) entry which is preliminary data.</text>
</comment>
<evidence type="ECO:0000313" key="1">
    <source>
        <dbReference type="EMBL" id="KAG8506498.1"/>
    </source>
</evidence>
<accession>A0A8J6DHR7</accession>
<name>A0A8J6DHR7_GALPY</name>
<keyword evidence="2" id="KW-1185">Reference proteome</keyword>
<gene>
    <name evidence="1" type="ORF">J0S82_006147</name>
</gene>
<dbReference type="AlphaFoldDB" id="A0A8J6DHR7"/>
<dbReference type="Proteomes" id="UP000700334">
    <property type="component" value="Unassembled WGS sequence"/>
</dbReference>
<proteinExistence type="predicted"/>
<evidence type="ECO:0000313" key="2">
    <source>
        <dbReference type="Proteomes" id="UP000700334"/>
    </source>
</evidence>
<dbReference type="EMBL" id="JAGFMF010012154">
    <property type="protein sequence ID" value="KAG8506498.1"/>
    <property type="molecule type" value="Genomic_DNA"/>
</dbReference>
<feature type="non-terminal residue" evidence="1">
    <location>
        <position position="1"/>
    </location>
</feature>
<sequence>CQSGATLGEAWCSLRSLSTLLHSLGIHFKQRQDELDPPGYRKSLEVLVLKSSTGSMKDLFTMGRNKAQNSLYLQRNSLKPQGMSEDSCV</sequence>
<protein>
    <submittedName>
        <fullName evidence="1">Uncharacterized protein</fullName>
    </submittedName>
</protein>
<organism evidence="1 2">
    <name type="scientific">Galemys pyrenaicus</name>
    <name type="common">Iberian desman</name>
    <name type="synonym">Pyrenean desman</name>
    <dbReference type="NCBI Taxonomy" id="202257"/>
    <lineage>
        <taxon>Eukaryota</taxon>
        <taxon>Metazoa</taxon>
        <taxon>Chordata</taxon>
        <taxon>Craniata</taxon>
        <taxon>Vertebrata</taxon>
        <taxon>Euteleostomi</taxon>
        <taxon>Mammalia</taxon>
        <taxon>Eutheria</taxon>
        <taxon>Laurasiatheria</taxon>
        <taxon>Eulipotyphla</taxon>
        <taxon>Talpidae</taxon>
        <taxon>Galemys</taxon>
    </lineage>
</organism>